<evidence type="ECO:0000313" key="17">
    <source>
        <dbReference type="EMBL" id="THD11581.1"/>
    </source>
</evidence>
<keyword evidence="9" id="KW-0106">Calcium</keyword>
<keyword evidence="4 14" id="KW-0813">Transport</keyword>
<dbReference type="PANTHER" id="PTHR30012">
    <property type="entry name" value="GENERAL SECRETION PATHWAY PROTEIN"/>
    <property type="match status" value="1"/>
</dbReference>
<evidence type="ECO:0000256" key="8">
    <source>
        <dbReference type="ARBA" id="ARBA00022723"/>
    </source>
</evidence>
<dbReference type="GO" id="GO:0015628">
    <property type="term" value="P:protein secretion by the type II secretion system"/>
    <property type="evidence" value="ECO:0007669"/>
    <property type="project" value="InterPro"/>
</dbReference>
<keyword evidence="7 14" id="KW-0812">Transmembrane</keyword>
<evidence type="ECO:0000256" key="6">
    <source>
        <dbReference type="ARBA" id="ARBA00022519"/>
    </source>
</evidence>
<evidence type="ECO:0000313" key="18">
    <source>
        <dbReference type="Proteomes" id="UP000307749"/>
    </source>
</evidence>
<dbReference type="InterPro" id="IPR018076">
    <property type="entry name" value="T2SS_GspF_dom"/>
</dbReference>
<evidence type="ECO:0000256" key="4">
    <source>
        <dbReference type="ARBA" id="ARBA00022448"/>
    </source>
</evidence>
<dbReference type="InterPro" id="IPR042094">
    <property type="entry name" value="T2SS_GspF_sf"/>
</dbReference>
<dbReference type="OrthoDB" id="9805682at2"/>
<dbReference type="PANTHER" id="PTHR30012:SF0">
    <property type="entry name" value="TYPE II SECRETION SYSTEM PROTEIN F-RELATED"/>
    <property type="match status" value="1"/>
</dbReference>
<dbReference type="AlphaFoldDB" id="A0A4V3UTR1"/>
<protein>
    <recommendedName>
        <fullName evidence="13">General secretion pathway protein F</fullName>
    </recommendedName>
</protein>
<keyword evidence="10" id="KW-0653">Protein transport</keyword>
<dbReference type="PRINTS" id="PR00812">
    <property type="entry name" value="BCTERIALGSPF"/>
</dbReference>
<feature type="transmembrane region" description="Helical" evidence="15">
    <location>
        <begin position="222"/>
        <end position="241"/>
    </location>
</feature>
<evidence type="ECO:0000256" key="11">
    <source>
        <dbReference type="ARBA" id="ARBA00022989"/>
    </source>
</evidence>
<evidence type="ECO:0000256" key="2">
    <source>
        <dbReference type="ARBA" id="ARBA00004429"/>
    </source>
</evidence>
<evidence type="ECO:0000256" key="13">
    <source>
        <dbReference type="ARBA" id="ARBA00030750"/>
    </source>
</evidence>
<keyword evidence="18" id="KW-1185">Reference proteome</keyword>
<feature type="domain" description="Type II secretion system protein GspF" evidence="16">
    <location>
        <begin position="272"/>
        <end position="394"/>
    </location>
</feature>
<dbReference type="FunFam" id="1.20.81.30:FF:000001">
    <property type="entry name" value="Type II secretion system protein F"/>
    <property type="match status" value="2"/>
</dbReference>
<name>A0A4V3UTR1_9GAMM</name>
<dbReference type="InterPro" id="IPR011850">
    <property type="entry name" value="T2SS_GspF"/>
</dbReference>
<dbReference type="RefSeq" id="WP_081128557.1">
    <property type="nucleotide sequence ID" value="NZ_JALNYQ010000007.1"/>
</dbReference>
<evidence type="ECO:0000256" key="10">
    <source>
        <dbReference type="ARBA" id="ARBA00022927"/>
    </source>
</evidence>
<dbReference type="Pfam" id="PF00482">
    <property type="entry name" value="T2SSF"/>
    <property type="match status" value="2"/>
</dbReference>
<keyword evidence="8" id="KW-0479">Metal-binding</keyword>
<accession>A0A4V3UTR1</accession>
<evidence type="ECO:0000256" key="14">
    <source>
        <dbReference type="RuleBase" id="RU003923"/>
    </source>
</evidence>
<evidence type="ECO:0000256" key="7">
    <source>
        <dbReference type="ARBA" id="ARBA00022692"/>
    </source>
</evidence>
<dbReference type="GO" id="GO:0005886">
    <property type="term" value="C:plasma membrane"/>
    <property type="evidence" value="ECO:0007669"/>
    <property type="project" value="UniProtKB-SubCell"/>
</dbReference>
<evidence type="ECO:0000256" key="15">
    <source>
        <dbReference type="SAM" id="Phobius"/>
    </source>
</evidence>
<evidence type="ECO:0000256" key="5">
    <source>
        <dbReference type="ARBA" id="ARBA00022475"/>
    </source>
</evidence>
<organism evidence="17 18">
    <name type="scientific">Metallibacterium scheffleri</name>
    <dbReference type="NCBI Taxonomy" id="993689"/>
    <lineage>
        <taxon>Bacteria</taxon>
        <taxon>Pseudomonadati</taxon>
        <taxon>Pseudomonadota</taxon>
        <taxon>Gammaproteobacteria</taxon>
        <taxon>Lysobacterales</taxon>
        <taxon>Rhodanobacteraceae</taxon>
        <taxon>Metallibacterium</taxon>
    </lineage>
</organism>
<dbReference type="EMBL" id="MWQO01000010">
    <property type="protein sequence ID" value="THD11581.1"/>
    <property type="molecule type" value="Genomic_DNA"/>
</dbReference>
<evidence type="ECO:0000259" key="16">
    <source>
        <dbReference type="Pfam" id="PF00482"/>
    </source>
</evidence>
<evidence type="ECO:0000256" key="1">
    <source>
        <dbReference type="ARBA" id="ARBA00002684"/>
    </source>
</evidence>
<gene>
    <name evidence="17" type="ORF">B1806_02930</name>
</gene>
<reference evidence="17 18" key="1">
    <citation type="submission" date="2017-02" db="EMBL/GenBank/DDBJ databases">
        <title>Whole genome sequencing of Metallibacterium scheffleri DSM 24874 (T).</title>
        <authorList>
            <person name="Kumar S."/>
            <person name="Patil P."/>
            <person name="Patil P.B."/>
        </authorList>
    </citation>
    <scope>NUCLEOTIDE SEQUENCE [LARGE SCALE GENOMIC DNA]</scope>
    <source>
        <strain evidence="17 18">DSM 24874</strain>
    </source>
</reference>
<keyword evidence="6" id="KW-0997">Cell inner membrane</keyword>
<evidence type="ECO:0000256" key="9">
    <source>
        <dbReference type="ARBA" id="ARBA00022837"/>
    </source>
</evidence>
<dbReference type="PROSITE" id="PS00874">
    <property type="entry name" value="T2SP_F"/>
    <property type="match status" value="1"/>
</dbReference>
<comment type="function">
    <text evidence="1">Component of the type II secretion system inner membrane complex required for the energy-dependent secretion of extracellular factors such as proteases and toxins from the periplasm.</text>
</comment>
<comment type="caution">
    <text evidence="17">The sequence shown here is derived from an EMBL/GenBank/DDBJ whole genome shotgun (WGS) entry which is preliminary data.</text>
</comment>
<comment type="similarity">
    <text evidence="3 14">Belongs to the GSP F family.</text>
</comment>
<dbReference type="InterPro" id="IPR001992">
    <property type="entry name" value="T2SS_GspF/T4SS_PilC_CS"/>
</dbReference>
<dbReference type="GO" id="GO:0046872">
    <property type="term" value="F:metal ion binding"/>
    <property type="evidence" value="ECO:0007669"/>
    <property type="project" value="UniProtKB-KW"/>
</dbReference>
<feature type="transmembrane region" description="Helical" evidence="15">
    <location>
        <begin position="168"/>
        <end position="191"/>
    </location>
</feature>
<sequence length="403" mass="43653">MPAFEFVALDAAGKRQRGMLEGDTARQVRQSLRESGLSPLSVEAVAEGAGAPRRGRRRTRLPADELALFTRQLATLLITGAPLAEALGTALRQARKPRVQRVLSGVRARVVEGRGMAAGMADFPAVFDDVFRATVAAGEQSGKLDAVLARLADYTESRQALQQRVQQALIYPSFLVIMAFGILAGLLGYVVPKIVQVFTTMHAQLPLLTRVLIGISGFLRGWWPLLLLALIALVLGVRALLRRPGPLQAWQRFLLRLPFFGRLVRGLETARFARTLSILTASGVPILEGLGIAQQVVHNLPMRAALAEATVRVREGSGIAAALERSGYFPPMAVYLIASGEGGGQLEAMLERAAQQQEREAQGLIATALALFEPMTIVFMGLIVFTIVLAILLPIFRLDQLVQ</sequence>
<feature type="transmembrane region" description="Helical" evidence="15">
    <location>
        <begin position="377"/>
        <end position="396"/>
    </location>
</feature>
<proteinExistence type="inferred from homology"/>
<keyword evidence="5" id="KW-1003">Cell membrane</keyword>
<evidence type="ECO:0000256" key="3">
    <source>
        <dbReference type="ARBA" id="ARBA00005745"/>
    </source>
</evidence>
<keyword evidence="11 15" id="KW-1133">Transmembrane helix</keyword>
<dbReference type="Proteomes" id="UP000307749">
    <property type="component" value="Unassembled WGS sequence"/>
</dbReference>
<dbReference type="GO" id="GO:0015627">
    <property type="term" value="C:type II protein secretion system complex"/>
    <property type="evidence" value="ECO:0007669"/>
    <property type="project" value="InterPro"/>
</dbReference>
<dbReference type="STRING" id="993689.GCA_002077135_02719"/>
<comment type="subcellular location">
    <subcellularLocation>
        <location evidence="2 14">Cell inner membrane</location>
        <topology evidence="2 14">Multi-pass membrane protein</topology>
    </subcellularLocation>
</comment>
<keyword evidence="12 15" id="KW-0472">Membrane</keyword>
<evidence type="ECO:0000256" key="12">
    <source>
        <dbReference type="ARBA" id="ARBA00023136"/>
    </source>
</evidence>
<dbReference type="Gene3D" id="1.20.81.30">
    <property type="entry name" value="Type II secretion system (T2SS), domain F"/>
    <property type="match status" value="2"/>
</dbReference>
<feature type="domain" description="Type II secretion system protein GspF" evidence="16">
    <location>
        <begin position="69"/>
        <end position="192"/>
    </location>
</feature>
<dbReference type="InterPro" id="IPR003004">
    <property type="entry name" value="GspF/PilC"/>
</dbReference>
<dbReference type="NCBIfam" id="TIGR02120">
    <property type="entry name" value="GspF"/>
    <property type="match status" value="1"/>
</dbReference>